<dbReference type="Gene3D" id="3.30.70.260">
    <property type="match status" value="1"/>
</dbReference>
<comment type="similarity">
    <text evidence="1 6">Belongs to the MinC family.</text>
</comment>
<evidence type="ECO:0000256" key="7">
    <source>
        <dbReference type="SAM" id="MobiDB-lite"/>
    </source>
</evidence>
<comment type="subunit">
    <text evidence="6">Interacts with MinD and FtsZ.</text>
</comment>
<dbReference type="OrthoDB" id="9794530at2"/>
<dbReference type="GO" id="GO:1901891">
    <property type="term" value="P:regulation of cell septum assembly"/>
    <property type="evidence" value="ECO:0007669"/>
    <property type="project" value="InterPro"/>
</dbReference>
<sequence length="283" mass="30323">MGWGNHKPAERRFPAAKQSRFSGVQFSKSKGRPEAQVTTVQPFQIRGRFFTALALRIAGAPDEAFFAALDTQLQQTPRFFAEAPLVIDLDQVKGTLRGDELVHIVHKLRSRKLSVFGFQHGSKEQASAAGSVGLIELFGGREAPARAAARKESAPAAPATEAPAPENKLITTPVRSGQTVFADRGDLVVVGPVGSGAELVAAGNIHVYGTLRGRALAGVNGDESARIFCQSLDADLLAISGLYRTNESLDASVRKQSVQVFLQGEDLRIEPLGNPQTRDRSAQ</sequence>
<dbReference type="AlphaFoldDB" id="A0A1I5N3S5"/>
<keyword evidence="11" id="KW-1185">Reference proteome</keyword>
<evidence type="ECO:0000259" key="8">
    <source>
        <dbReference type="Pfam" id="PF03775"/>
    </source>
</evidence>
<feature type="domain" description="Septum formation inhibitor MinC N-terminal" evidence="9">
    <location>
        <begin position="43"/>
        <end position="114"/>
    </location>
</feature>
<evidence type="ECO:0000313" key="11">
    <source>
        <dbReference type="Proteomes" id="UP000199356"/>
    </source>
</evidence>
<feature type="compositionally biased region" description="Polar residues" evidence="7">
    <location>
        <begin position="19"/>
        <end position="28"/>
    </location>
</feature>
<protein>
    <recommendedName>
        <fullName evidence="6">Probable septum site-determining protein MinC</fullName>
    </recommendedName>
</protein>
<feature type="domain" description="Septum formation inhibitor MinC C-terminal" evidence="8">
    <location>
        <begin position="170"/>
        <end position="270"/>
    </location>
</feature>
<evidence type="ECO:0000256" key="6">
    <source>
        <dbReference type="HAMAP-Rule" id="MF_00267"/>
    </source>
</evidence>
<feature type="region of interest" description="Disordered" evidence="7">
    <location>
        <begin position="1"/>
        <end position="32"/>
    </location>
</feature>
<dbReference type="GO" id="GO:0051302">
    <property type="term" value="P:regulation of cell division"/>
    <property type="evidence" value="ECO:0007669"/>
    <property type="project" value="InterPro"/>
</dbReference>
<organism evidence="10 11">
    <name type="scientific">Tranquillimonas alkanivorans</name>
    <dbReference type="NCBI Taxonomy" id="441119"/>
    <lineage>
        <taxon>Bacteria</taxon>
        <taxon>Pseudomonadati</taxon>
        <taxon>Pseudomonadota</taxon>
        <taxon>Alphaproteobacteria</taxon>
        <taxon>Rhodobacterales</taxon>
        <taxon>Roseobacteraceae</taxon>
        <taxon>Tranquillimonas</taxon>
    </lineage>
</organism>
<dbReference type="GO" id="GO:0000917">
    <property type="term" value="P:division septum assembly"/>
    <property type="evidence" value="ECO:0007669"/>
    <property type="project" value="UniProtKB-KW"/>
</dbReference>
<dbReference type="NCBIfam" id="TIGR01222">
    <property type="entry name" value="minC"/>
    <property type="match status" value="1"/>
</dbReference>
<dbReference type="STRING" id="441119.SAMN04488047_10381"/>
<reference evidence="10 11" key="1">
    <citation type="submission" date="2016-10" db="EMBL/GenBank/DDBJ databases">
        <authorList>
            <person name="de Groot N.N."/>
        </authorList>
    </citation>
    <scope>NUCLEOTIDE SEQUENCE [LARGE SCALE GENOMIC DNA]</scope>
    <source>
        <strain evidence="10 11">DSM 19547</strain>
    </source>
</reference>
<dbReference type="EMBL" id="FOXA01000003">
    <property type="protein sequence ID" value="SFP16403.1"/>
    <property type="molecule type" value="Genomic_DNA"/>
</dbReference>
<dbReference type="InterPro" id="IPR005526">
    <property type="entry name" value="Septum_form_inhib_MinC_C"/>
</dbReference>
<dbReference type="GO" id="GO:0000902">
    <property type="term" value="P:cell morphogenesis"/>
    <property type="evidence" value="ECO:0007669"/>
    <property type="project" value="InterPro"/>
</dbReference>
<evidence type="ECO:0000256" key="5">
    <source>
        <dbReference type="ARBA" id="ARBA00025606"/>
    </source>
</evidence>
<dbReference type="Gene3D" id="2.160.20.70">
    <property type="match status" value="1"/>
</dbReference>
<dbReference type="Proteomes" id="UP000199356">
    <property type="component" value="Unassembled WGS sequence"/>
</dbReference>
<dbReference type="InterPro" id="IPR036145">
    <property type="entry name" value="MinC_C_sf"/>
</dbReference>
<dbReference type="Pfam" id="PF05209">
    <property type="entry name" value="MinC_N"/>
    <property type="match status" value="1"/>
</dbReference>
<dbReference type="Pfam" id="PF03775">
    <property type="entry name" value="MinC_C"/>
    <property type="match status" value="1"/>
</dbReference>
<keyword evidence="2 6" id="KW-0132">Cell division</keyword>
<dbReference type="PANTHER" id="PTHR34108">
    <property type="entry name" value="SEPTUM SITE-DETERMINING PROTEIN MINC"/>
    <property type="match status" value="1"/>
</dbReference>
<dbReference type="SUPFAM" id="SSF63848">
    <property type="entry name" value="Cell-division inhibitor MinC, C-terminal domain"/>
    <property type="match status" value="1"/>
</dbReference>
<dbReference type="InterPro" id="IPR007874">
    <property type="entry name" value="MinC_N"/>
</dbReference>
<proteinExistence type="inferred from homology"/>
<dbReference type="PANTHER" id="PTHR34108:SF1">
    <property type="entry name" value="SEPTUM SITE-DETERMINING PROTEIN MINC"/>
    <property type="match status" value="1"/>
</dbReference>
<evidence type="ECO:0000256" key="1">
    <source>
        <dbReference type="ARBA" id="ARBA00006291"/>
    </source>
</evidence>
<feature type="region of interest" description="Disordered" evidence="7">
    <location>
        <begin position="147"/>
        <end position="169"/>
    </location>
</feature>
<keyword evidence="4 6" id="KW-0131">Cell cycle</keyword>
<dbReference type="HAMAP" id="MF_00267">
    <property type="entry name" value="MinC"/>
    <property type="match status" value="1"/>
</dbReference>
<dbReference type="InterPro" id="IPR013033">
    <property type="entry name" value="MinC"/>
</dbReference>
<evidence type="ECO:0000256" key="4">
    <source>
        <dbReference type="ARBA" id="ARBA00023306"/>
    </source>
</evidence>
<accession>A0A1I5N3S5</accession>
<gene>
    <name evidence="6" type="primary">minC</name>
    <name evidence="10" type="ORF">SAMN04488047_10381</name>
</gene>
<evidence type="ECO:0000256" key="2">
    <source>
        <dbReference type="ARBA" id="ARBA00022618"/>
    </source>
</evidence>
<name>A0A1I5N3S5_9RHOB</name>
<dbReference type="InterPro" id="IPR016098">
    <property type="entry name" value="CAP/MinC_C"/>
</dbReference>
<evidence type="ECO:0000259" key="9">
    <source>
        <dbReference type="Pfam" id="PF05209"/>
    </source>
</evidence>
<comment type="function">
    <text evidence="5 6">Cell division inhibitor that blocks the formation of polar Z ring septums. Rapidly oscillates between the poles of the cell to destabilize FtsZ filaments that have formed before they mature into polar Z rings. Prevents FtsZ polymerization.</text>
</comment>
<evidence type="ECO:0000256" key="3">
    <source>
        <dbReference type="ARBA" id="ARBA00023210"/>
    </source>
</evidence>
<keyword evidence="3 6" id="KW-0717">Septation</keyword>
<evidence type="ECO:0000313" key="10">
    <source>
        <dbReference type="EMBL" id="SFP16403.1"/>
    </source>
</evidence>
<feature type="compositionally biased region" description="Low complexity" evidence="7">
    <location>
        <begin position="154"/>
        <end position="166"/>
    </location>
</feature>